<dbReference type="AlphaFoldDB" id="A0A2S5KKI2"/>
<feature type="chain" id="PRO_5015430973" description="Sel1 repeat family protein" evidence="1">
    <location>
        <begin position="25"/>
        <end position="362"/>
    </location>
</feature>
<name>A0A2S5KKI2_9PROT</name>
<comment type="caution">
    <text evidence="2">The sequence shown here is derived from an EMBL/GenBank/DDBJ whole genome shotgun (WGS) entry which is preliminary data.</text>
</comment>
<proteinExistence type="predicted"/>
<sequence>MQRTCLGYAALLGLLWGLSLPLLAAEPAASADSADPALHTETVDLRQFPPRQVALDAFARNRFARVITFAKPFADQGDAQMQYMLGVAYALVLPQTLRSGQDSARYIQLAAHNGNPYAQWSMGSRAHCRELNSCDDADDWQSKARTGWEALARQGNAQAMYFDALLGEYWINYVPWFSRQNQLAKLEHAAEAGSKSAIAEWMLRHREAFKKEGGAALVNKAIAFLTPLVEKNNDEAMKWLAQTYRYYVTPPQIDKSIALWKKMEERGGINMGSFFSSVYDDTKEYKKAYMYVYSIEYKKNDRFALYKGYEKDHPDIFTPDVIKALRAQAMERVKQIVAYTNGAGYQLRNENDVNYFPAGWGM</sequence>
<evidence type="ECO:0000313" key="3">
    <source>
        <dbReference type="Proteomes" id="UP000238196"/>
    </source>
</evidence>
<protein>
    <recommendedName>
        <fullName evidence="4">Sel1 repeat family protein</fullName>
    </recommendedName>
</protein>
<organism evidence="2 3">
    <name type="scientific">Proteobacteria bacterium 228</name>
    <dbReference type="NCBI Taxonomy" id="2083153"/>
    <lineage>
        <taxon>Bacteria</taxon>
        <taxon>Pseudomonadati</taxon>
        <taxon>Pseudomonadota</taxon>
    </lineage>
</organism>
<dbReference type="SUPFAM" id="SSF81901">
    <property type="entry name" value="HCP-like"/>
    <property type="match status" value="1"/>
</dbReference>
<evidence type="ECO:0000256" key="1">
    <source>
        <dbReference type="SAM" id="SignalP"/>
    </source>
</evidence>
<reference evidence="2 3" key="1">
    <citation type="submission" date="2018-02" db="EMBL/GenBank/DDBJ databases">
        <title>novel marine gammaproteobacteria from coastal saline agro ecosystem.</title>
        <authorList>
            <person name="Krishnan R."/>
            <person name="Ramesh Kumar N."/>
        </authorList>
    </citation>
    <scope>NUCLEOTIDE SEQUENCE [LARGE SCALE GENOMIC DNA]</scope>
    <source>
        <strain evidence="2 3">228</strain>
    </source>
</reference>
<accession>A0A2S5KKI2</accession>
<evidence type="ECO:0008006" key="4">
    <source>
        <dbReference type="Google" id="ProtNLM"/>
    </source>
</evidence>
<dbReference type="OrthoDB" id="5587079at2"/>
<dbReference type="Proteomes" id="UP000238196">
    <property type="component" value="Unassembled WGS sequence"/>
</dbReference>
<dbReference type="Gene3D" id="1.25.40.10">
    <property type="entry name" value="Tetratricopeptide repeat domain"/>
    <property type="match status" value="1"/>
</dbReference>
<feature type="signal peptide" evidence="1">
    <location>
        <begin position="1"/>
        <end position="24"/>
    </location>
</feature>
<gene>
    <name evidence="2" type="ORF">C4K68_22600</name>
</gene>
<dbReference type="InterPro" id="IPR011990">
    <property type="entry name" value="TPR-like_helical_dom_sf"/>
</dbReference>
<evidence type="ECO:0000313" key="2">
    <source>
        <dbReference type="EMBL" id="PPC75019.1"/>
    </source>
</evidence>
<keyword evidence="1" id="KW-0732">Signal</keyword>
<dbReference type="EMBL" id="PRLP01000112">
    <property type="protein sequence ID" value="PPC75019.1"/>
    <property type="molecule type" value="Genomic_DNA"/>
</dbReference>